<name>A0A804IYM7_MUSAM</name>
<reference evidence="1" key="1">
    <citation type="submission" date="2021-03" db="EMBL/GenBank/DDBJ databases">
        <authorList>
            <consortium name="Genoscope - CEA"/>
            <person name="William W."/>
        </authorList>
    </citation>
    <scope>NUCLEOTIDE SEQUENCE</scope>
    <source>
        <strain evidence="1">Doubled-haploid Pahang</strain>
    </source>
</reference>
<protein>
    <submittedName>
        <fullName evidence="1">(wild Malaysian banana) hypothetical protein</fullName>
    </submittedName>
</protein>
<evidence type="ECO:0000313" key="1">
    <source>
        <dbReference type="EMBL" id="CAG1844676.1"/>
    </source>
</evidence>
<gene>
    <name evidence="1" type="ORF">GSMUA_144710.1</name>
</gene>
<sequence>MQLYSEASVFNNIALGSRPLLGACRPFCTVTDRRGMPMLVQKWKNISCGQQQKHASTCHEEAKHQPFASVEHLIGYCMHRSRWVMHLYF</sequence>
<dbReference type="EnsemblPlants" id="Ma04_t38680.1">
    <property type="protein sequence ID" value="Ma04_p38680.1"/>
    <property type="gene ID" value="Ma04_g38680"/>
</dbReference>
<reference evidence="2" key="2">
    <citation type="submission" date="2021-05" db="UniProtKB">
        <authorList>
            <consortium name="EnsemblPlants"/>
        </authorList>
    </citation>
    <scope>IDENTIFICATION</scope>
    <source>
        <strain evidence="2">subsp. malaccensis</strain>
    </source>
</reference>
<evidence type="ECO:0000313" key="3">
    <source>
        <dbReference type="Proteomes" id="UP000012960"/>
    </source>
</evidence>
<dbReference type="Gramene" id="Ma04_t38680.1">
    <property type="protein sequence ID" value="Ma04_p38680.1"/>
    <property type="gene ID" value="Ma04_g38680"/>
</dbReference>
<accession>A0A804IYM7</accession>
<dbReference type="Proteomes" id="UP000012960">
    <property type="component" value="Unplaced"/>
</dbReference>
<organism evidence="2 3">
    <name type="scientific">Musa acuminata subsp. malaccensis</name>
    <name type="common">Wild banana</name>
    <name type="synonym">Musa malaccensis</name>
    <dbReference type="NCBI Taxonomy" id="214687"/>
    <lineage>
        <taxon>Eukaryota</taxon>
        <taxon>Viridiplantae</taxon>
        <taxon>Streptophyta</taxon>
        <taxon>Embryophyta</taxon>
        <taxon>Tracheophyta</taxon>
        <taxon>Spermatophyta</taxon>
        <taxon>Magnoliopsida</taxon>
        <taxon>Liliopsida</taxon>
        <taxon>Zingiberales</taxon>
        <taxon>Musaceae</taxon>
        <taxon>Musa</taxon>
    </lineage>
</organism>
<dbReference type="EMBL" id="HG996469">
    <property type="protein sequence ID" value="CAG1844676.1"/>
    <property type="molecule type" value="Genomic_DNA"/>
</dbReference>
<evidence type="ECO:0000313" key="2">
    <source>
        <dbReference type="EnsemblPlants" id="Ma04_p38680.1"/>
    </source>
</evidence>
<proteinExistence type="predicted"/>
<dbReference type="AlphaFoldDB" id="A0A804IYM7"/>
<keyword evidence="3" id="KW-1185">Reference proteome</keyword>
<dbReference type="InParanoid" id="A0A804IYM7"/>